<dbReference type="RefSeq" id="WP_179751773.1">
    <property type="nucleotide sequence ID" value="NZ_JACCBB010000001.1"/>
</dbReference>
<feature type="compositionally biased region" description="Low complexity" evidence="1">
    <location>
        <begin position="1"/>
        <end position="27"/>
    </location>
</feature>
<dbReference type="GO" id="GO:0004371">
    <property type="term" value="F:glycerone kinase activity"/>
    <property type="evidence" value="ECO:0007669"/>
    <property type="project" value="InterPro"/>
</dbReference>
<protein>
    <recommendedName>
        <fullName evidence="2">DhaL domain-containing protein</fullName>
    </recommendedName>
</protein>
<dbReference type="Pfam" id="PF02734">
    <property type="entry name" value="Dak2"/>
    <property type="match status" value="1"/>
</dbReference>
<comment type="caution">
    <text evidence="3">The sequence shown here is derived from an EMBL/GenBank/DDBJ whole genome shotgun (WGS) entry which is preliminary data.</text>
</comment>
<evidence type="ECO:0000259" key="2">
    <source>
        <dbReference type="PROSITE" id="PS51480"/>
    </source>
</evidence>
<dbReference type="EMBL" id="JACCBB010000001">
    <property type="protein sequence ID" value="NYD22643.1"/>
    <property type="molecule type" value="Genomic_DNA"/>
</dbReference>
<dbReference type="SMART" id="SM01120">
    <property type="entry name" value="Dak2"/>
    <property type="match status" value="1"/>
</dbReference>
<sequence>MNRRATTTTTTTTSAATSPTARGAAPPEDLELREGGRRLAPVAGTRAADLDVRRALLWWRGYEHQLRTRGEELHGIGPALEEAAAAVDEVLRRSTPRTTGDVFAAVAEGFAGVPGVPALMAPWFAEFARSGGGDVTTHDLADAAEAGLEAVQRAGGPAPGAGSLVDAMAPAAEALVGADVAEVPVVAALNAAYRAAANGTRRTAVRGVVDPGALAVTWFFERGTVV</sequence>
<dbReference type="SUPFAM" id="SSF101473">
    <property type="entry name" value="DhaL-like"/>
    <property type="match status" value="1"/>
</dbReference>
<proteinExistence type="predicted"/>
<feature type="domain" description="DhaL" evidence="2">
    <location>
        <begin position="1"/>
        <end position="225"/>
    </location>
</feature>
<dbReference type="InterPro" id="IPR036117">
    <property type="entry name" value="DhaL_dom_sf"/>
</dbReference>
<dbReference type="GO" id="GO:0006071">
    <property type="term" value="P:glycerol metabolic process"/>
    <property type="evidence" value="ECO:0007669"/>
    <property type="project" value="InterPro"/>
</dbReference>
<organism evidence="3 4">
    <name type="scientific">Kineococcus aurantiacus</name>
    <dbReference type="NCBI Taxonomy" id="37633"/>
    <lineage>
        <taxon>Bacteria</taxon>
        <taxon>Bacillati</taxon>
        <taxon>Actinomycetota</taxon>
        <taxon>Actinomycetes</taxon>
        <taxon>Kineosporiales</taxon>
        <taxon>Kineosporiaceae</taxon>
        <taxon>Kineococcus</taxon>
    </lineage>
</organism>
<dbReference type="AlphaFoldDB" id="A0A7Y9J115"/>
<accession>A0A7Y9J115</accession>
<dbReference type="InterPro" id="IPR004007">
    <property type="entry name" value="DhaL_dom"/>
</dbReference>
<dbReference type="Proteomes" id="UP000521922">
    <property type="component" value="Unassembled WGS sequence"/>
</dbReference>
<evidence type="ECO:0000313" key="3">
    <source>
        <dbReference type="EMBL" id="NYD22643.1"/>
    </source>
</evidence>
<evidence type="ECO:0000313" key="4">
    <source>
        <dbReference type="Proteomes" id="UP000521922"/>
    </source>
</evidence>
<name>A0A7Y9J115_9ACTN</name>
<feature type="region of interest" description="Disordered" evidence="1">
    <location>
        <begin position="1"/>
        <end position="28"/>
    </location>
</feature>
<keyword evidence="4" id="KW-1185">Reference proteome</keyword>
<evidence type="ECO:0000256" key="1">
    <source>
        <dbReference type="SAM" id="MobiDB-lite"/>
    </source>
</evidence>
<reference evidence="3 4" key="1">
    <citation type="submission" date="2020-07" db="EMBL/GenBank/DDBJ databases">
        <title>Sequencing the genomes of 1000 actinobacteria strains.</title>
        <authorList>
            <person name="Klenk H.-P."/>
        </authorList>
    </citation>
    <scope>NUCLEOTIDE SEQUENCE [LARGE SCALE GENOMIC DNA]</scope>
    <source>
        <strain evidence="3 4">DSM 7487</strain>
    </source>
</reference>
<gene>
    <name evidence="3" type="ORF">BJ968_002183</name>
</gene>
<dbReference type="Gene3D" id="1.25.40.340">
    <property type="match status" value="1"/>
</dbReference>
<dbReference type="PROSITE" id="PS51480">
    <property type="entry name" value="DHAL"/>
    <property type="match status" value="1"/>
</dbReference>